<reference evidence="1" key="1">
    <citation type="submission" date="2022-07" db="EMBL/GenBank/DDBJ databases">
        <title>Phylogenomic reconstructions and comparative analyses of Kickxellomycotina fungi.</title>
        <authorList>
            <person name="Reynolds N.K."/>
            <person name="Stajich J.E."/>
            <person name="Barry K."/>
            <person name="Grigoriev I.V."/>
            <person name="Crous P."/>
            <person name="Smith M.E."/>
        </authorList>
    </citation>
    <scope>NUCLEOTIDE SEQUENCE</scope>
    <source>
        <strain evidence="1">NBRC 105413</strain>
    </source>
</reference>
<accession>A0A9W7XKX6</accession>
<gene>
    <name evidence="1" type="ORF">LPJ64_003027</name>
</gene>
<dbReference type="EMBL" id="JANBOH010000109">
    <property type="protein sequence ID" value="KAJ1645370.1"/>
    <property type="molecule type" value="Genomic_DNA"/>
</dbReference>
<evidence type="ECO:0000313" key="2">
    <source>
        <dbReference type="Proteomes" id="UP001145021"/>
    </source>
</evidence>
<name>A0A9W7XKX6_9FUNG</name>
<proteinExistence type="predicted"/>
<dbReference type="Proteomes" id="UP001145021">
    <property type="component" value="Unassembled WGS sequence"/>
</dbReference>
<protein>
    <submittedName>
        <fullName evidence="1">Uncharacterized protein</fullName>
    </submittedName>
</protein>
<keyword evidence="2" id="KW-1185">Reference proteome</keyword>
<comment type="caution">
    <text evidence="1">The sequence shown here is derived from an EMBL/GenBank/DDBJ whole genome shotgun (WGS) entry which is preliminary data.</text>
</comment>
<sequence>MHDLKPGRPQKKLQNAQTALHLLEKANSHKFKSVLSAVAGICKREQIFGNLNRVSHYRPAFYAMAKNHFGEKKMQVNKEALKSRHPLNIAKMQDRHWEEIRRRVAVPVSPKVMNMLEKRAEDGIIKITREMSELDSVQAQLVNQWVGRWVKMPPKRQIIRYYRSLLEQITEMKVEKILVPNQVNFYRSMARKNTRTESGREEPDLVPKRSFMFRKSPLSGKRPLPPVSCIDIANI</sequence>
<evidence type="ECO:0000313" key="1">
    <source>
        <dbReference type="EMBL" id="KAJ1645370.1"/>
    </source>
</evidence>
<organism evidence="1 2">
    <name type="scientific">Coemansia asiatica</name>
    <dbReference type="NCBI Taxonomy" id="1052880"/>
    <lineage>
        <taxon>Eukaryota</taxon>
        <taxon>Fungi</taxon>
        <taxon>Fungi incertae sedis</taxon>
        <taxon>Zoopagomycota</taxon>
        <taxon>Kickxellomycotina</taxon>
        <taxon>Kickxellomycetes</taxon>
        <taxon>Kickxellales</taxon>
        <taxon>Kickxellaceae</taxon>
        <taxon>Coemansia</taxon>
    </lineage>
</organism>
<dbReference type="AlphaFoldDB" id="A0A9W7XKX6"/>